<evidence type="ECO:0000256" key="1">
    <source>
        <dbReference type="ARBA" id="ARBA00001539"/>
    </source>
</evidence>
<feature type="domain" description="NAD(P)-binding" evidence="8">
    <location>
        <begin position="5"/>
        <end position="307"/>
    </location>
</feature>
<dbReference type="InterPro" id="IPR016040">
    <property type="entry name" value="NAD(P)-bd_dom"/>
</dbReference>
<dbReference type="Proteomes" id="UP000266426">
    <property type="component" value="Unassembled WGS sequence"/>
</dbReference>
<dbReference type="GO" id="GO:0008460">
    <property type="term" value="F:dTDP-glucose 4,6-dehydratase activity"/>
    <property type="evidence" value="ECO:0007669"/>
    <property type="project" value="UniProtKB-EC"/>
</dbReference>
<comment type="similarity">
    <text evidence="3 7">Belongs to the NAD(P)-dependent epimerase/dehydratase family. dTDP-glucose dehydratase subfamily.</text>
</comment>
<evidence type="ECO:0000256" key="6">
    <source>
        <dbReference type="ARBA" id="ARBA00023239"/>
    </source>
</evidence>
<dbReference type="EMBL" id="QZJZ01000014">
    <property type="protein sequence ID" value="RJP61329.1"/>
    <property type="molecule type" value="Genomic_DNA"/>
</dbReference>
<evidence type="ECO:0000313" key="9">
    <source>
        <dbReference type="EMBL" id="RJP61329.1"/>
    </source>
</evidence>
<comment type="cofactor">
    <cofactor evidence="2 7">
        <name>NAD(+)</name>
        <dbReference type="ChEBI" id="CHEBI:57540"/>
    </cofactor>
</comment>
<name>A0A3A4R9X8_9BACT</name>
<organism evidence="9 10">
    <name type="scientific">Candidatus Auribacter fodinae</name>
    <dbReference type="NCBI Taxonomy" id="2093366"/>
    <lineage>
        <taxon>Bacteria</taxon>
        <taxon>Pseudomonadati</taxon>
        <taxon>Candidatus Auribacterota</taxon>
        <taxon>Candidatus Auribacteria</taxon>
        <taxon>Candidatus Auribacterales</taxon>
        <taxon>Candidatus Auribacteraceae</taxon>
        <taxon>Candidatus Auribacter</taxon>
    </lineage>
</organism>
<dbReference type="EC" id="4.2.1.46" evidence="4 7"/>
<evidence type="ECO:0000259" key="8">
    <source>
        <dbReference type="Pfam" id="PF16363"/>
    </source>
</evidence>
<dbReference type="AlphaFoldDB" id="A0A3A4R9X8"/>
<accession>A0A3A4R9X8</accession>
<comment type="catalytic activity">
    <reaction evidence="1 7">
        <text>dTDP-alpha-D-glucose = dTDP-4-dehydro-6-deoxy-alpha-D-glucose + H2O</text>
        <dbReference type="Rhea" id="RHEA:17221"/>
        <dbReference type="ChEBI" id="CHEBI:15377"/>
        <dbReference type="ChEBI" id="CHEBI:57477"/>
        <dbReference type="ChEBI" id="CHEBI:57649"/>
        <dbReference type="EC" id="4.2.1.46"/>
    </reaction>
</comment>
<dbReference type="FunFam" id="3.40.50.720:FF:000304">
    <property type="entry name" value="UDP-glucose 4,6-dehydratase"/>
    <property type="match status" value="1"/>
</dbReference>
<sequence>MKNILVTGGAGFIGSNFIHYMLDAHPDYTIINLDALTYAGNLSNLKSVEKNPHYHFIKGNISNFEMVEHILTAFAIDAIVNFAAESHVDRSIMGPEIFIETNVKGTVTMLEAARKFPVDRFLQVSTDEVYGSLGSSGKFTEQTHLAPNSPYSASKASADMIARSYFKTFRMPVLITRCSNNYGPFQFPEKLIPLMIKNALEDKPLPVYGEGKNVRDWIHVKDHAKAIDAVLHRGTPGEIYNVGSDNEWENIAIVKEILSILNKPEALIKFVKDRPGHDFRYAIDSSKMHNQLGWSAEYNFHDGLRDTIDWYLANQEWVSECTSGSYTHYYDNMYKNR</sequence>
<protein>
    <recommendedName>
        <fullName evidence="4 7">dTDP-glucose 4,6-dehydratase</fullName>
        <ecNumber evidence="4 7">4.2.1.46</ecNumber>
    </recommendedName>
</protein>
<dbReference type="CDD" id="cd05246">
    <property type="entry name" value="dTDP_GD_SDR_e"/>
    <property type="match status" value="1"/>
</dbReference>
<evidence type="ECO:0000313" key="10">
    <source>
        <dbReference type="Proteomes" id="UP000266426"/>
    </source>
</evidence>
<comment type="caution">
    <text evidence="9">The sequence shown here is derived from an EMBL/GenBank/DDBJ whole genome shotgun (WGS) entry which is preliminary data.</text>
</comment>
<evidence type="ECO:0000256" key="5">
    <source>
        <dbReference type="ARBA" id="ARBA00023027"/>
    </source>
</evidence>
<keyword evidence="5" id="KW-0520">NAD</keyword>
<dbReference type="InterPro" id="IPR005888">
    <property type="entry name" value="dTDP_Gluc_deHydtase"/>
</dbReference>
<evidence type="ECO:0000256" key="3">
    <source>
        <dbReference type="ARBA" id="ARBA00008178"/>
    </source>
</evidence>
<dbReference type="SUPFAM" id="SSF51735">
    <property type="entry name" value="NAD(P)-binding Rossmann-fold domains"/>
    <property type="match status" value="1"/>
</dbReference>
<evidence type="ECO:0000256" key="7">
    <source>
        <dbReference type="RuleBase" id="RU004473"/>
    </source>
</evidence>
<dbReference type="Pfam" id="PF16363">
    <property type="entry name" value="GDP_Man_Dehyd"/>
    <property type="match status" value="1"/>
</dbReference>
<keyword evidence="6 7" id="KW-0456">Lyase</keyword>
<dbReference type="GO" id="GO:0009225">
    <property type="term" value="P:nucleotide-sugar metabolic process"/>
    <property type="evidence" value="ECO:0007669"/>
    <property type="project" value="InterPro"/>
</dbReference>
<proteinExistence type="inferred from homology"/>
<evidence type="ECO:0000256" key="4">
    <source>
        <dbReference type="ARBA" id="ARBA00011990"/>
    </source>
</evidence>
<gene>
    <name evidence="9" type="primary">rfbB</name>
    <name evidence="9" type="ORF">C4541_02175</name>
</gene>
<dbReference type="NCBIfam" id="TIGR01181">
    <property type="entry name" value="dTDP_gluc_dehyt"/>
    <property type="match status" value="1"/>
</dbReference>
<dbReference type="InterPro" id="IPR036291">
    <property type="entry name" value="NAD(P)-bd_dom_sf"/>
</dbReference>
<dbReference type="Gene3D" id="3.90.25.10">
    <property type="entry name" value="UDP-galactose 4-epimerase, domain 1"/>
    <property type="match status" value="1"/>
</dbReference>
<evidence type="ECO:0000256" key="2">
    <source>
        <dbReference type="ARBA" id="ARBA00001911"/>
    </source>
</evidence>
<dbReference type="PANTHER" id="PTHR43000">
    <property type="entry name" value="DTDP-D-GLUCOSE 4,6-DEHYDRATASE-RELATED"/>
    <property type="match status" value="1"/>
</dbReference>
<dbReference type="Gene3D" id="3.40.50.720">
    <property type="entry name" value="NAD(P)-binding Rossmann-like Domain"/>
    <property type="match status" value="1"/>
</dbReference>
<reference evidence="9 10" key="1">
    <citation type="journal article" date="2017" name="ISME J.">
        <title>Energy and carbon metabolisms in a deep terrestrial subsurface fluid microbial community.</title>
        <authorList>
            <person name="Momper L."/>
            <person name="Jungbluth S.P."/>
            <person name="Lee M.D."/>
            <person name="Amend J.P."/>
        </authorList>
    </citation>
    <scope>NUCLEOTIDE SEQUENCE [LARGE SCALE GENOMIC DNA]</scope>
    <source>
        <strain evidence="9">SURF_26</strain>
    </source>
</reference>